<dbReference type="EMBL" id="ABJB010214605">
    <property type="status" value="NOT_ANNOTATED_CDS"/>
    <property type="molecule type" value="Genomic_DNA"/>
</dbReference>
<sequence length="210" mass="24067">MLRRILAEFQTRKAHRVCVRDKDLLKYLLGFVMVVAGYMSAWTAVVMDNWEKGHSILEVAVTPSSLRYLLCRALWWDYVTEFGEALFMLLGIYLAYCIRNAKAELRRVYTQLQVLRNKTMRKDNPHISKRRGGRKVTHRRFSLQPFHHKHKPHHHPHEQETTEVSKTPEDSTASGEGGPVPDGPSVTSVSGIGRTYDDVPSTPVTPSRRS</sequence>
<evidence type="ECO:0000256" key="9">
    <source>
        <dbReference type="SAM" id="Phobius"/>
    </source>
</evidence>
<comment type="similarity">
    <text evidence="2">Belongs to the G-protein coupled receptor 3 family.</text>
</comment>
<dbReference type="VEuPathDB" id="VectorBase:ISCI010888"/>
<evidence type="ECO:0000256" key="6">
    <source>
        <dbReference type="ARBA" id="ARBA00023180"/>
    </source>
</evidence>
<dbReference type="GO" id="GO:0005886">
    <property type="term" value="C:plasma membrane"/>
    <property type="evidence" value="ECO:0007669"/>
    <property type="project" value="UniProtKB-SubCell"/>
</dbReference>
<keyword evidence="7" id="KW-0807">Transducer</keyword>
<keyword evidence="4" id="KW-0297">G-protein coupled receptor</keyword>
<keyword evidence="9" id="KW-0472">Membrane</keyword>
<gene>
    <name evidence="10" type="ORF">IscW_ISCW010888</name>
</gene>
<keyword evidence="9" id="KW-1133">Transmembrane helix</keyword>
<dbReference type="PANTHER" id="PTHR32546:SF26">
    <property type="entry name" value="SMOG, ISOFORM D"/>
    <property type="match status" value="1"/>
</dbReference>
<keyword evidence="5" id="KW-0675">Receptor</keyword>
<accession>B7Q5I7</accession>
<dbReference type="EMBL" id="ABJB010651053">
    <property type="status" value="NOT_ANNOTATED_CDS"/>
    <property type="molecule type" value="Genomic_DNA"/>
</dbReference>
<dbReference type="PaxDb" id="6945-B7Q5I7"/>
<evidence type="ECO:0000313" key="12">
    <source>
        <dbReference type="Proteomes" id="UP000001555"/>
    </source>
</evidence>
<dbReference type="InParanoid" id="B7Q5I7"/>
<dbReference type="EnsemblMetazoa" id="ISCW010888-RA">
    <property type="protein sequence ID" value="ISCW010888-PA"/>
    <property type="gene ID" value="ISCW010888"/>
</dbReference>
<name>B7Q5I7_IXOSC</name>
<dbReference type="EMBL" id="DS861437">
    <property type="protein sequence ID" value="EEC14109.1"/>
    <property type="molecule type" value="Genomic_DNA"/>
</dbReference>
<feature type="transmembrane region" description="Helical" evidence="9">
    <location>
        <begin position="75"/>
        <end position="98"/>
    </location>
</feature>
<evidence type="ECO:0000256" key="8">
    <source>
        <dbReference type="SAM" id="MobiDB-lite"/>
    </source>
</evidence>
<organism>
    <name type="scientific">Ixodes scapularis</name>
    <name type="common">Black-legged tick</name>
    <name type="synonym">Deer tick</name>
    <dbReference type="NCBI Taxonomy" id="6945"/>
    <lineage>
        <taxon>Eukaryota</taxon>
        <taxon>Metazoa</taxon>
        <taxon>Ecdysozoa</taxon>
        <taxon>Arthropoda</taxon>
        <taxon>Chelicerata</taxon>
        <taxon>Arachnida</taxon>
        <taxon>Acari</taxon>
        <taxon>Parasitiformes</taxon>
        <taxon>Ixodida</taxon>
        <taxon>Ixodoidea</taxon>
        <taxon>Ixodidae</taxon>
        <taxon>Ixodinae</taxon>
        <taxon>Ixodes</taxon>
    </lineage>
</organism>
<feature type="compositionally biased region" description="Basic residues" evidence="8">
    <location>
        <begin position="145"/>
        <end position="156"/>
    </location>
</feature>
<keyword evidence="9" id="KW-0812">Transmembrane</keyword>
<evidence type="ECO:0000256" key="3">
    <source>
        <dbReference type="ARBA" id="ARBA00022475"/>
    </source>
</evidence>
<feature type="compositionally biased region" description="Polar residues" evidence="8">
    <location>
        <begin position="162"/>
        <end position="174"/>
    </location>
</feature>
<dbReference type="OrthoDB" id="5823771at2759"/>
<dbReference type="InterPro" id="IPR043458">
    <property type="entry name" value="GPR158/179"/>
</dbReference>
<dbReference type="Proteomes" id="UP000001555">
    <property type="component" value="Unassembled WGS sequence"/>
</dbReference>
<evidence type="ECO:0000313" key="10">
    <source>
        <dbReference type="EMBL" id="EEC14109.1"/>
    </source>
</evidence>
<dbReference type="VEuPathDB" id="VectorBase:ISCW010888"/>
<dbReference type="AlphaFoldDB" id="B7Q5I7"/>
<dbReference type="PANTHER" id="PTHR32546">
    <property type="entry name" value="G-PROTEIN COUPLED RECEPTOR 158-RELATED"/>
    <property type="match status" value="1"/>
</dbReference>
<evidence type="ECO:0000256" key="5">
    <source>
        <dbReference type="ARBA" id="ARBA00023170"/>
    </source>
</evidence>
<evidence type="ECO:0000313" key="11">
    <source>
        <dbReference type="EnsemblMetazoa" id="ISCW010888-PA"/>
    </source>
</evidence>
<evidence type="ECO:0000256" key="7">
    <source>
        <dbReference type="ARBA" id="ARBA00023224"/>
    </source>
</evidence>
<feature type="transmembrane region" description="Helical" evidence="9">
    <location>
        <begin position="24"/>
        <end position="45"/>
    </location>
</feature>
<protein>
    <submittedName>
        <fullName evidence="10 11">Uncharacterized protein</fullName>
    </submittedName>
</protein>
<keyword evidence="6" id="KW-0325">Glycoprotein</keyword>
<proteinExistence type="inferred from homology"/>
<dbReference type="EMBL" id="ABJB010278874">
    <property type="status" value="NOT_ANNOTATED_CDS"/>
    <property type="molecule type" value="Genomic_DNA"/>
</dbReference>
<reference evidence="10 12" key="1">
    <citation type="submission" date="2008-03" db="EMBL/GenBank/DDBJ databases">
        <title>Annotation of Ixodes scapularis.</title>
        <authorList>
            <consortium name="Ixodes scapularis Genome Project Consortium"/>
            <person name="Caler E."/>
            <person name="Hannick L.I."/>
            <person name="Bidwell S."/>
            <person name="Joardar V."/>
            <person name="Thiagarajan M."/>
            <person name="Amedeo P."/>
            <person name="Galinsky K.J."/>
            <person name="Schobel S."/>
            <person name="Inman J."/>
            <person name="Hostetler J."/>
            <person name="Miller J."/>
            <person name="Hammond M."/>
            <person name="Megy K."/>
            <person name="Lawson D."/>
            <person name="Kodira C."/>
            <person name="Sutton G."/>
            <person name="Meyer J."/>
            <person name="Hill C.A."/>
            <person name="Birren B."/>
            <person name="Nene V."/>
            <person name="Collins F."/>
            <person name="Alarcon-Chaidez F."/>
            <person name="Wikel S."/>
            <person name="Strausberg R."/>
        </authorList>
    </citation>
    <scope>NUCLEOTIDE SEQUENCE [LARGE SCALE GENOMIC DNA]</scope>
    <source>
        <strain evidence="12">Wikel</strain>
        <strain evidence="10">Wikel colony</strain>
    </source>
</reference>
<evidence type="ECO:0000256" key="4">
    <source>
        <dbReference type="ARBA" id="ARBA00023040"/>
    </source>
</evidence>
<evidence type="ECO:0000256" key="2">
    <source>
        <dbReference type="ARBA" id="ARBA00007242"/>
    </source>
</evidence>
<dbReference type="HOGENOM" id="CLU_1311357_0_0_1"/>
<dbReference type="GO" id="GO:0004930">
    <property type="term" value="F:G protein-coupled receptor activity"/>
    <property type="evidence" value="ECO:0007669"/>
    <property type="project" value="UniProtKB-KW"/>
</dbReference>
<keyword evidence="12" id="KW-1185">Reference proteome</keyword>
<reference evidence="11" key="2">
    <citation type="submission" date="2020-05" db="UniProtKB">
        <authorList>
            <consortium name="EnsemblMetazoa"/>
        </authorList>
    </citation>
    <scope>IDENTIFICATION</scope>
    <source>
        <strain evidence="11">wikel</strain>
    </source>
</reference>
<feature type="region of interest" description="Disordered" evidence="8">
    <location>
        <begin position="145"/>
        <end position="210"/>
    </location>
</feature>
<dbReference type="VEuPathDB" id="VectorBase:ISCP_016083"/>
<evidence type="ECO:0000256" key="1">
    <source>
        <dbReference type="ARBA" id="ARBA00004651"/>
    </source>
</evidence>
<comment type="subcellular location">
    <subcellularLocation>
        <location evidence="1">Cell membrane</location>
        <topology evidence="1">Multi-pass membrane protein</topology>
    </subcellularLocation>
</comment>
<keyword evidence="3" id="KW-1003">Cell membrane</keyword>